<protein>
    <recommendedName>
        <fullName evidence="4">DNA polymerase delta subunit 4</fullName>
    </recommendedName>
</protein>
<keyword evidence="3" id="KW-1185">Reference proteome</keyword>
<dbReference type="GO" id="GO:0006261">
    <property type="term" value="P:DNA-templated DNA replication"/>
    <property type="evidence" value="ECO:0007669"/>
    <property type="project" value="TreeGrafter"/>
</dbReference>
<dbReference type="AlphaFoldDB" id="A0A2T2N9X7"/>
<sequence length="201" mass="22327">MPPKRRSAASGAPKSNQSTLAFHGTSNKVTKPGTRAQSAKKNALSEKPNKEIEKAVIDLVSGDDSQPTSAEVAILDQTAKEAVAQQTQSTPEEDEARRITAARIKKYWTAKEKERKAPRMHQKDLSVHEKILREFDMSGQYGPSTGIARLKRWKRAHRLDLNPPIEVLAVLLKEQDGSDKLAMQRSRVDELLNSHAEELGV</sequence>
<dbReference type="OrthoDB" id="337486at2759"/>
<evidence type="ECO:0000256" key="1">
    <source>
        <dbReference type="SAM" id="MobiDB-lite"/>
    </source>
</evidence>
<dbReference type="Pfam" id="PF04081">
    <property type="entry name" value="DNA_pol_delta_4"/>
    <property type="match status" value="1"/>
</dbReference>
<dbReference type="PANTHER" id="PTHR14303">
    <property type="entry name" value="DNA POLYMERASE DELTA SUBUNIT 4"/>
    <property type="match status" value="1"/>
</dbReference>
<accession>A0A2T2N9X7</accession>
<dbReference type="GO" id="GO:0000731">
    <property type="term" value="P:DNA synthesis involved in DNA repair"/>
    <property type="evidence" value="ECO:0007669"/>
    <property type="project" value="InterPro"/>
</dbReference>
<dbReference type="STRING" id="1448308.A0A2T2N9X7"/>
<evidence type="ECO:0008006" key="4">
    <source>
        <dbReference type="Google" id="ProtNLM"/>
    </source>
</evidence>
<evidence type="ECO:0000313" key="3">
    <source>
        <dbReference type="Proteomes" id="UP000240883"/>
    </source>
</evidence>
<name>A0A2T2N9X7_CORCC</name>
<dbReference type="InterPro" id="IPR007218">
    <property type="entry name" value="DNA_pol_delta_4"/>
</dbReference>
<feature type="compositionally biased region" description="Polar residues" evidence="1">
    <location>
        <begin position="13"/>
        <end position="40"/>
    </location>
</feature>
<dbReference type="GO" id="GO:0003887">
    <property type="term" value="F:DNA-directed DNA polymerase activity"/>
    <property type="evidence" value="ECO:0007669"/>
    <property type="project" value="TreeGrafter"/>
</dbReference>
<gene>
    <name evidence="2" type="ORF">BS50DRAFT_578025</name>
</gene>
<proteinExistence type="predicted"/>
<evidence type="ECO:0000313" key="2">
    <source>
        <dbReference type="EMBL" id="PSN62170.1"/>
    </source>
</evidence>
<organism evidence="2 3">
    <name type="scientific">Corynespora cassiicola Philippines</name>
    <dbReference type="NCBI Taxonomy" id="1448308"/>
    <lineage>
        <taxon>Eukaryota</taxon>
        <taxon>Fungi</taxon>
        <taxon>Dikarya</taxon>
        <taxon>Ascomycota</taxon>
        <taxon>Pezizomycotina</taxon>
        <taxon>Dothideomycetes</taxon>
        <taxon>Pleosporomycetidae</taxon>
        <taxon>Pleosporales</taxon>
        <taxon>Corynesporascaceae</taxon>
        <taxon>Corynespora</taxon>
    </lineage>
</organism>
<dbReference type="GO" id="GO:0043625">
    <property type="term" value="C:delta DNA polymerase complex"/>
    <property type="evidence" value="ECO:0007669"/>
    <property type="project" value="TreeGrafter"/>
</dbReference>
<dbReference type="Proteomes" id="UP000240883">
    <property type="component" value="Unassembled WGS sequence"/>
</dbReference>
<reference evidence="2 3" key="1">
    <citation type="journal article" date="2018" name="Front. Microbiol.">
        <title>Genome-Wide Analysis of Corynespora cassiicola Leaf Fall Disease Putative Effectors.</title>
        <authorList>
            <person name="Lopez D."/>
            <person name="Ribeiro S."/>
            <person name="Label P."/>
            <person name="Fumanal B."/>
            <person name="Venisse J.S."/>
            <person name="Kohler A."/>
            <person name="de Oliveira R.R."/>
            <person name="Labutti K."/>
            <person name="Lipzen A."/>
            <person name="Lail K."/>
            <person name="Bauer D."/>
            <person name="Ohm R.A."/>
            <person name="Barry K.W."/>
            <person name="Spatafora J."/>
            <person name="Grigoriev I.V."/>
            <person name="Martin F.M."/>
            <person name="Pujade-Renaud V."/>
        </authorList>
    </citation>
    <scope>NUCLEOTIDE SEQUENCE [LARGE SCALE GENOMIC DNA]</scope>
    <source>
        <strain evidence="2 3">Philippines</strain>
    </source>
</reference>
<dbReference type="EMBL" id="KZ678142">
    <property type="protein sequence ID" value="PSN62170.1"/>
    <property type="molecule type" value="Genomic_DNA"/>
</dbReference>
<feature type="region of interest" description="Disordered" evidence="1">
    <location>
        <begin position="1"/>
        <end position="51"/>
    </location>
</feature>
<dbReference type="PANTHER" id="PTHR14303:SF0">
    <property type="entry name" value="DNA POLYMERASE DELTA SUBUNIT 4"/>
    <property type="match status" value="1"/>
</dbReference>